<keyword evidence="1" id="KW-0732">Signal</keyword>
<dbReference type="InterPro" id="IPR036909">
    <property type="entry name" value="Cyt_c-like_dom_sf"/>
</dbReference>
<dbReference type="EMBL" id="CAKXZT010000046">
    <property type="protein sequence ID" value="CAH2396527.1"/>
    <property type="molecule type" value="Genomic_DNA"/>
</dbReference>
<reference evidence="2 3" key="1">
    <citation type="submission" date="2022-03" db="EMBL/GenBank/DDBJ databases">
        <authorList>
            <person name="Brunel B."/>
        </authorList>
    </citation>
    <scope>NUCLEOTIDE SEQUENCE [LARGE SCALE GENOMIC DNA]</scope>
    <source>
        <strain evidence="2">STM5069sample</strain>
    </source>
</reference>
<evidence type="ECO:0000313" key="2">
    <source>
        <dbReference type="EMBL" id="CAH2396527.1"/>
    </source>
</evidence>
<keyword evidence="3" id="KW-1185">Reference proteome</keyword>
<dbReference type="Proteomes" id="UP001153050">
    <property type="component" value="Unassembled WGS sequence"/>
</dbReference>
<gene>
    <name evidence="2" type="ORF">MES5069_140004</name>
</gene>
<evidence type="ECO:0000256" key="1">
    <source>
        <dbReference type="SAM" id="SignalP"/>
    </source>
</evidence>
<protein>
    <submittedName>
        <fullName evidence="2">Cytochrome C</fullName>
    </submittedName>
</protein>
<accession>A0ABM9DIW2</accession>
<evidence type="ECO:0000313" key="3">
    <source>
        <dbReference type="Proteomes" id="UP001153050"/>
    </source>
</evidence>
<sequence length="183" mass="20118">MHFIKVLVSSAILTASGAAFAAEEVSVERGRLVSIIGSCHDCHTDGYREAEGALDPTKALRGKAIGWRGPWGTTYANNLRWSVQDLSEDGYVTYIKTLRTLPPMPWYNVRVMPESDIRSFYRYVKSLGDPGAFLPRTAGPGEEPRTPFVTLEPPQMPKPCSRDLDCGVGEVCSAAPVRQCVKK</sequence>
<dbReference type="SUPFAM" id="SSF46626">
    <property type="entry name" value="Cytochrome c"/>
    <property type="match status" value="1"/>
</dbReference>
<organism evidence="2 3">
    <name type="scientific">Mesorhizobium escarrei</name>
    <dbReference type="NCBI Taxonomy" id="666018"/>
    <lineage>
        <taxon>Bacteria</taxon>
        <taxon>Pseudomonadati</taxon>
        <taxon>Pseudomonadota</taxon>
        <taxon>Alphaproteobacteria</taxon>
        <taxon>Hyphomicrobiales</taxon>
        <taxon>Phyllobacteriaceae</taxon>
        <taxon>Mesorhizobium</taxon>
    </lineage>
</organism>
<feature type="signal peptide" evidence="1">
    <location>
        <begin position="1"/>
        <end position="21"/>
    </location>
</feature>
<name>A0ABM9DIW2_9HYPH</name>
<comment type="caution">
    <text evidence="2">The sequence shown here is derived from an EMBL/GenBank/DDBJ whole genome shotgun (WGS) entry which is preliminary data.</text>
</comment>
<proteinExistence type="predicted"/>
<feature type="chain" id="PRO_5045947776" evidence="1">
    <location>
        <begin position="22"/>
        <end position="183"/>
    </location>
</feature>